<dbReference type="PANTHER" id="PTHR21576:SF7">
    <property type="entry name" value="MAJOR FACILITATOR SUPERFAMILY PROTEIN"/>
    <property type="match status" value="1"/>
</dbReference>
<evidence type="ECO:0000256" key="6">
    <source>
        <dbReference type="SAM" id="Phobius"/>
    </source>
</evidence>
<feature type="transmembrane region" description="Helical" evidence="6">
    <location>
        <begin position="323"/>
        <end position="346"/>
    </location>
</feature>
<feature type="transmembrane region" description="Helical" evidence="6">
    <location>
        <begin position="352"/>
        <end position="373"/>
    </location>
</feature>
<feature type="transmembrane region" description="Helical" evidence="6">
    <location>
        <begin position="611"/>
        <end position="631"/>
    </location>
</feature>
<feature type="transmembrane region" description="Helical" evidence="6">
    <location>
        <begin position="133"/>
        <end position="156"/>
    </location>
</feature>
<dbReference type="AlphaFoldDB" id="A0A426XDM9"/>
<organism evidence="9 10">
    <name type="scientific">Ensete ventricosum</name>
    <name type="common">Abyssinian banana</name>
    <name type="synonym">Musa ensete</name>
    <dbReference type="NCBI Taxonomy" id="4639"/>
    <lineage>
        <taxon>Eukaryota</taxon>
        <taxon>Viridiplantae</taxon>
        <taxon>Streptophyta</taxon>
        <taxon>Embryophyta</taxon>
        <taxon>Tracheophyta</taxon>
        <taxon>Spermatophyta</taxon>
        <taxon>Magnoliopsida</taxon>
        <taxon>Liliopsida</taxon>
        <taxon>Zingiberales</taxon>
        <taxon>Musaceae</taxon>
        <taxon>Ensete</taxon>
    </lineage>
</organism>
<gene>
    <name evidence="9" type="ORF">B296_00043713</name>
</gene>
<dbReference type="InterPro" id="IPR056555">
    <property type="entry name" value="NFD4_C"/>
</dbReference>
<dbReference type="Pfam" id="PF06813">
    <property type="entry name" value="Nodulin-like"/>
    <property type="match status" value="2"/>
</dbReference>
<keyword evidence="3 6" id="KW-1133">Transmembrane helix</keyword>
<evidence type="ECO:0000256" key="5">
    <source>
        <dbReference type="SAM" id="MobiDB-lite"/>
    </source>
</evidence>
<evidence type="ECO:0000259" key="8">
    <source>
        <dbReference type="Pfam" id="PF23262"/>
    </source>
</evidence>
<feature type="transmembrane region" description="Helical" evidence="6">
    <location>
        <begin position="541"/>
        <end position="559"/>
    </location>
</feature>
<evidence type="ECO:0000256" key="1">
    <source>
        <dbReference type="ARBA" id="ARBA00004141"/>
    </source>
</evidence>
<feature type="transmembrane region" description="Helical" evidence="6">
    <location>
        <begin position="677"/>
        <end position="696"/>
    </location>
</feature>
<dbReference type="Proteomes" id="UP000287651">
    <property type="component" value="Unassembled WGS sequence"/>
</dbReference>
<comment type="subcellular location">
    <subcellularLocation>
        <location evidence="1">Membrane</location>
        <topology evidence="1">Multi-pass membrane protein</topology>
    </subcellularLocation>
</comment>
<proteinExistence type="predicted"/>
<name>A0A426XDM9_ENSVE</name>
<reference evidence="9 10" key="1">
    <citation type="journal article" date="2014" name="Agronomy (Basel)">
        <title>A Draft Genome Sequence for Ensete ventricosum, the Drought-Tolerant Tree Against Hunger.</title>
        <authorList>
            <person name="Harrison J."/>
            <person name="Moore K.A."/>
            <person name="Paszkiewicz K."/>
            <person name="Jones T."/>
            <person name="Grant M."/>
            <person name="Ambacheew D."/>
            <person name="Muzemil S."/>
            <person name="Studholme D.J."/>
        </authorList>
    </citation>
    <scope>NUCLEOTIDE SEQUENCE [LARGE SCALE GENOMIC DNA]</scope>
</reference>
<dbReference type="SUPFAM" id="SSF103473">
    <property type="entry name" value="MFS general substrate transporter"/>
    <property type="match status" value="1"/>
</dbReference>
<comment type="caution">
    <text evidence="9">The sequence shown here is derived from an EMBL/GenBank/DDBJ whole genome shotgun (WGS) entry which is preliminary data.</text>
</comment>
<keyword evidence="4 6" id="KW-0472">Membrane</keyword>
<feature type="transmembrane region" description="Helical" evidence="6">
    <location>
        <begin position="425"/>
        <end position="446"/>
    </location>
</feature>
<dbReference type="EMBL" id="AMZH03022141">
    <property type="protein sequence ID" value="RRT37572.1"/>
    <property type="molecule type" value="Genomic_DNA"/>
</dbReference>
<feature type="domain" description="NFD4 C-terminal" evidence="8">
    <location>
        <begin position="534"/>
        <end position="750"/>
    </location>
</feature>
<dbReference type="InterPro" id="IPR036259">
    <property type="entry name" value="MFS_trans_sf"/>
</dbReference>
<feature type="transmembrane region" description="Helical" evidence="6">
    <location>
        <begin position="579"/>
        <end position="599"/>
    </location>
</feature>
<dbReference type="InterPro" id="IPR010658">
    <property type="entry name" value="Nodulin-like"/>
</dbReference>
<dbReference type="Gene3D" id="1.20.1250.20">
    <property type="entry name" value="MFS general substrate transporter like domains"/>
    <property type="match status" value="1"/>
</dbReference>
<protein>
    <recommendedName>
        <fullName evidence="11">Nodulin-like domain-containing protein</fullName>
    </recommendedName>
</protein>
<evidence type="ECO:0000256" key="2">
    <source>
        <dbReference type="ARBA" id="ARBA00022692"/>
    </source>
</evidence>
<feature type="transmembrane region" description="Helical" evidence="6">
    <location>
        <begin position="725"/>
        <end position="744"/>
    </location>
</feature>
<feature type="domain" description="Nodulin-like" evidence="7">
    <location>
        <begin position="292"/>
        <end position="441"/>
    </location>
</feature>
<accession>A0A426XDM9</accession>
<feature type="transmembrane region" description="Helical" evidence="6">
    <location>
        <begin position="394"/>
        <end position="413"/>
    </location>
</feature>
<evidence type="ECO:0008006" key="11">
    <source>
        <dbReference type="Google" id="ProtNLM"/>
    </source>
</evidence>
<dbReference type="Pfam" id="PF23262">
    <property type="entry name" value="NFD4_C"/>
    <property type="match status" value="1"/>
</dbReference>
<feature type="region of interest" description="Disordered" evidence="5">
    <location>
        <begin position="232"/>
        <end position="254"/>
    </location>
</feature>
<feature type="domain" description="Nodulin-like" evidence="7">
    <location>
        <begin position="75"/>
        <end position="170"/>
    </location>
</feature>
<evidence type="ECO:0000313" key="10">
    <source>
        <dbReference type="Proteomes" id="UP000287651"/>
    </source>
</evidence>
<evidence type="ECO:0000313" key="9">
    <source>
        <dbReference type="EMBL" id="RRT37572.1"/>
    </source>
</evidence>
<evidence type="ECO:0000259" key="7">
    <source>
        <dbReference type="Pfam" id="PF06813"/>
    </source>
</evidence>
<keyword evidence="2 6" id="KW-0812">Transmembrane</keyword>
<dbReference type="GO" id="GO:0016020">
    <property type="term" value="C:membrane"/>
    <property type="evidence" value="ECO:0007669"/>
    <property type="project" value="UniProtKB-SubCell"/>
</dbReference>
<sequence length="769" mass="83925">MTSDRKKLLRLNQRAPGNDGYIDPLVCFLGFPSFDDPNSPLIPDRSETATAREGRKRIPAAAMEEGNMMGRQTRKWMVLMATVWIQAFTGTNFDFSAYSSDLKAAMGISQVQLNYLATASDLGKALGWSSGLALLYLPLPFVLLLAAAVGFGAYGAQWLLITHRISLPYFPVKPKAEADGIGIGRLAHRCVLLGRSIAKPVARPPLDETGVCISTTGCLVQSPLETWLKDATHGNVGEGPSLPAKTDNDASRRTQKARVLVQRPENGNVRQAKVRWRVSRATTKAKLIPFFFLFPTTKRCSICWFNTVCFVLCVRNFPVNRSLALSLTTSFNGVSASLYTLVVNAVGGSCSVYLLLNATLPLLVSTIALLPIVRQPRTHLLLLAPADSARHDSYIFLLLNILAFITGLYLLFLNSISSVSSTARLLLAGAVLLLLLPLCVPGVICARDWARRTIFSSSLFSFIGVEDHELQKQLVQSSEDDVDVSVNNGDAFNVNDGNDDCSHGEDGRRSCWWWWRCWCCHRLAALGDEHTATRLVCRVDFWLYYVSYFCGATVGLVYSNNLGQIAQSMGRQSQTTMLITVYSSCSFFGRLVSAAPDFLRGYLNGRKVNFARTGWLAVAVVPMPLAFFLLAEVGDMHALLAGTALIALSSGFIFAAAVCVTSELFGPNSLGVNHNILITNIPLGSLLYGLLAALIYDANGKSMVPLVLGDGMVLCMGRKCYAKSFLWWACITSVGLASSLALYLRTRAIYVQPARRPAAEEGAQSETQD</sequence>
<feature type="transmembrane region" description="Helical" evidence="6">
    <location>
        <begin position="76"/>
        <end position="93"/>
    </location>
</feature>
<evidence type="ECO:0000256" key="4">
    <source>
        <dbReference type="ARBA" id="ARBA00023136"/>
    </source>
</evidence>
<dbReference type="PANTHER" id="PTHR21576">
    <property type="entry name" value="UNCHARACTERIZED NODULIN-LIKE PROTEIN"/>
    <property type="match status" value="1"/>
</dbReference>
<evidence type="ECO:0000256" key="3">
    <source>
        <dbReference type="ARBA" id="ARBA00022989"/>
    </source>
</evidence>
<feature type="transmembrane region" description="Helical" evidence="6">
    <location>
        <begin position="637"/>
        <end position="665"/>
    </location>
</feature>